<dbReference type="InterPro" id="IPR025486">
    <property type="entry name" value="DUF4378"/>
</dbReference>
<dbReference type="AlphaFoldDB" id="A0AAE1XDA0"/>
<reference evidence="4" key="1">
    <citation type="submission" date="2020-06" db="EMBL/GenBank/DDBJ databases">
        <authorList>
            <person name="Li T."/>
            <person name="Hu X."/>
            <person name="Zhang T."/>
            <person name="Song X."/>
            <person name="Zhang H."/>
            <person name="Dai N."/>
            <person name="Sheng W."/>
            <person name="Hou X."/>
            <person name="Wei L."/>
        </authorList>
    </citation>
    <scope>NUCLEOTIDE SEQUENCE</scope>
    <source>
        <strain evidence="4">K16</strain>
        <tissue evidence="4">Leaf</tissue>
    </source>
</reference>
<dbReference type="Pfam" id="PF14309">
    <property type="entry name" value="DUF4378"/>
    <property type="match status" value="1"/>
</dbReference>
<evidence type="ECO:0000259" key="3">
    <source>
        <dbReference type="Pfam" id="PF14309"/>
    </source>
</evidence>
<feature type="compositionally biased region" description="Basic and acidic residues" evidence="2">
    <location>
        <begin position="163"/>
        <end position="181"/>
    </location>
</feature>
<dbReference type="PANTHER" id="PTHR31680">
    <property type="entry name" value="LONGIFOLIA PROTEIN"/>
    <property type="match status" value="1"/>
</dbReference>
<dbReference type="GO" id="GO:0051513">
    <property type="term" value="P:regulation of monopolar cell growth"/>
    <property type="evidence" value="ECO:0007669"/>
    <property type="project" value="InterPro"/>
</dbReference>
<evidence type="ECO:0000256" key="1">
    <source>
        <dbReference type="SAM" id="Coils"/>
    </source>
</evidence>
<dbReference type="PANTHER" id="PTHR31680:SF20">
    <property type="entry name" value="PROTEIN LONGIFOLIA 2-LIKE"/>
    <property type="match status" value="1"/>
</dbReference>
<feature type="compositionally biased region" description="Polar residues" evidence="2">
    <location>
        <begin position="223"/>
        <end position="236"/>
    </location>
</feature>
<dbReference type="InterPro" id="IPR033334">
    <property type="entry name" value="LNG1/2"/>
</dbReference>
<feature type="compositionally biased region" description="Basic and acidic residues" evidence="2">
    <location>
        <begin position="200"/>
        <end position="213"/>
    </location>
</feature>
<comment type="caution">
    <text evidence="4">The sequence shown here is derived from an EMBL/GenBank/DDBJ whole genome shotgun (WGS) entry which is preliminary data.</text>
</comment>
<evidence type="ECO:0000313" key="4">
    <source>
        <dbReference type="EMBL" id="KAK4409822.1"/>
    </source>
</evidence>
<feature type="region of interest" description="Disordered" evidence="2">
    <location>
        <begin position="1"/>
        <end position="37"/>
    </location>
</feature>
<feature type="domain" description="DUF4378" evidence="3">
    <location>
        <begin position="471"/>
        <end position="636"/>
    </location>
</feature>
<accession>A0AAE1XDA0</accession>
<feature type="region of interest" description="Disordered" evidence="2">
    <location>
        <begin position="163"/>
        <end position="236"/>
    </location>
</feature>
<dbReference type="EMBL" id="JACGWL010000001">
    <property type="protein sequence ID" value="KAK4409822.1"/>
    <property type="molecule type" value="Genomic_DNA"/>
</dbReference>
<evidence type="ECO:0000256" key="2">
    <source>
        <dbReference type="SAM" id="MobiDB-lite"/>
    </source>
</evidence>
<feature type="compositionally biased region" description="Basic residues" evidence="2">
    <location>
        <begin position="261"/>
        <end position="281"/>
    </location>
</feature>
<gene>
    <name evidence="4" type="ORF">Sango_0055200</name>
</gene>
<feature type="compositionally biased region" description="Polar residues" evidence="2">
    <location>
        <begin position="22"/>
        <end position="36"/>
    </location>
</feature>
<feature type="region of interest" description="Disordered" evidence="2">
    <location>
        <begin position="248"/>
        <end position="333"/>
    </location>
</feature>
<name>A0AAE1XDA0_9LAMI</name>
<feature type="compositionally biased region" description="Low complexity" evidence="2">
    <location>
        <begin position="285"/>
        <end position="297"/>
    </location>
</feature>
<reference evidence="4" key="2">
    <citation type="journal article" date="2024" name="Plant">
        <title>Genomic evolution and insights into agronomic trait innovations of Sesamum species.</title>
        <authorList>
            <person name="Miao H."/>
            <person name="Wang L."/>
            <person name="Qu L."/>
            <person name="Liu H."/>
            <person name="Sun Y."/>
            <person name="Le M."/>
            <person name="Wang Q."/>
            <person name="Wei S."/>
            <person name="Zheng Y."/>
            <person name="Lin W."/>
            <person name="Duan Y."/>
            <person name="Cao H."/>
            <person name="Xiong S."/>
            <person name="Wang X."/>
            <person name="Wei L."/>
            <person name="Li C."/>
            <person name="Ma Q."/>
            <person name="Ju M."/>
            <person name="Zhao R."/>
            <person name="Li G."/>
            <person name="Mu C."/>
            <person name="Tian Q."/>
            <person name="Mei H."/>
            <person name="Zhang T."/>
            <person name="Gao T."/>
            <person name="Zhang H."/>
        </authorList>
    </citation>
    <scope>NUCLEOTIDE SEQUENCE</scope>
    <source>
        <strain evidence="4">K16</strain>
    </source>
</reference>
<feature type="coiled-coil region" evidence="1">
    <location>
        <begin position="56"/>
        <end position="86"/>
    </location>
</feature>
<keyword evidence="1" id="KW-0175">Coiled coil</keyword>
<dbReference type="Proteomes" id="UP001289374">
    <property type="component" value="Unassembled WGS sequence"/>
</dbReference>
<sequence>MEPAPWKQRDSSQVSPKVAAQSRKTPTNTQHPSSSVYGEIEKRITELEFKSSGKDLRALKQILEAMQKTRAKLENLRGESAELTMQRICTSDDSCSNQNSKLSMWQNRNAYQQAHTIIGTYPPKQSGSSFGTTKSATVMVKFKISSSNQVPTTETSHLRRLRIQEPKYHKENTAHREKAKDLTPGNHSTKDSSLFLPSIDKTKWRNLEPERTSKVPQRIRAENCSTSGRGSHTVSPRLQQNALRFEGESHPTMPLSDSGRLKKHSSKKVREKSSQYRKHKVKSMDSQLCDDQLSDLSSETRYSSYQGDTASVKSESNNSIASQMETEVKSSTGSINTNYREQQASENKNSVSMLKDQIPAFELAATMMEQPSPVSVLDATFYSEDSPSPVKKRTTAFQEDESPIPDEAEWHLGNLNQLPDSTRSGPGYNYSQKSENMLHLVHEPRLSKTKPSEAAANHNESVDQSLNPGKRYINKILLASGILKDTGTIPTVDQLLSCHLIDPDIFHALEEKEDRIAGPTGALNEKNDQMKLNQKIQKKIIFDTLNEILVRKFTSGGLFTLGWKSMSSQGFMKVYLEMDQLCNISYSNLDDEDDGLVKLLAADMKNQSEDWTNYSGELPALVLDIERLIFKDLINEVVTGEVMGLHEWSKRHCRQLFTK</sequence>
<feature type="compositionally biased region" description="Polar residues" evidence="2">
    <location>
        <begin position="299"/>
        <end position="333"/>
    </location>
</feature>
<protein>
    <submittedName>
        <fullName evidence="4">Protein LONGIFOLIA 2</fullName>
    </submittedName>
</protein>
<organism evidence="4 5">
    <name type="scientific">Sesamum angolense</name>
    <dbReference type="NCBI Taxonomy" id="2727404"/>
    <lineage>
        <taxon>Eukaryota</taxon>
        <taxon>Viridiplantae</taxon>
        <taxon>Streptophyta</taxon>
        <taxon>Embryophyta</taxon>
        <taxon>Tracheophyta</taxon>
        <taxon>Spermatophyta</taxon>
        <taxon>Magnoliopsida</taxon>
        <taxon>eudicotyledons</taxon>
        <taxon>Gunneridae</taxon>
        <taxon>Pentapetalae</taxon>
        <taxon>asterids</taxon>
        <taxon>lamiids</taxon>
        <taxon>Lamiales</taxon>
        <taxon>Pedaliaceae</taxon>
        <taxon>Sesamum</taxon>
    </lineage>
</organism>
<keyword evidence="5" id="KW-1185">Reference proteome</keyword>
<evidence type="ECO:0000313" key="5">
    <source>
        <dbReference type="Proteomes" id="UP001289374"/>
    </source>
</evidence>
<proteinExistence type="predicted"/>